<proteinExistence type="predicted"/>
<gene>
    <name evidence="1" type="ORF">BACCAP_03705</name>
</gene>
<dbReference type="EMBL" id="AAXG02000034">
    <property type="protein sequence ID" value="EDM98404.1"/>
    <property type="molecule type" value="Genomic_DNA"/>
</dbReference>
<keyword evidence="2" id="KW-1185">Reference proteome</keyword>
<name>A6NZQ1_9FIRM</name>
<dbReference type="STRING" id="411467.BACCAP_03705"/>
<accession>A6NZQ1</accession>
<evidence type="ECO:0000313" key="1">
    <source>
        <dbReference type="EMBL" id="EDM98404.1"/>
    </source>
</evidence>
<dbReference type="Proteomes" id="UP000003639">
    <property type="component" value="Unassembled WGS sequence"/>
</dbReference>
<dbReference type="AlphaFoldDB" id="A6NZQ1"/>
<sequence>MGVSEDHSDEDFDKAFGMFSVKADFSEKYERSTSIL</sequence>
<reference evidence="1 2" key="2">
    <citation type="submission" date="2007-06" db="EMBL/GenBank/DDBJ databases">
        <title>Draft genome sequence of Pseudoflavonifractor capillosus ATCC 29799.</title>
        <authorList>
            <person name="Sudarsanam P."/>
            <person name="Ley R."/>
            <person name="Guruge J."/>
            <person name="Turnbaugh P.J."/>
            <person name="Mahowald M."/>
            <person name="Liep D."/>
            <person name="Gordon J."/>
        </authorList>
    </citation>
    <scope>NUCLEOTIDE SEQUENCE [LARGE SCALE GENOMIC DNA]</scope>
    <source>
        <strain evidence="1 2">ATCC 29799</strain>
    </source>
</reference>
<organism evidence="1 2">
    <name type="scientific">Pseudoflavonifractor capillosus ATCC 29799</name>
    <dbReference type="NCBI Taxonomy" id="411467"/>
    <lineage>
        <taxon>Bacteria</taxon>
        <taxon>Bacillati</taxon>
        <taxon>Bacillota</taxon>
        <taxon>Clostridia</taxon>
        <taxon>Eubacteriales</taxon>
        <taxon>Oscillospiraceae</taxon>
        <taxon>Pseudoflavonifractor</taxon>
    </lineage>
</organism>
<evidence type="ECO:0000313" key="2">
    <source>
        <dbReference type="Proteomes" id="UP000003639"/>
    </source>
</evidence>
<reference evidence="1 2" key="1">
    <citation type="submission" date="2007-04" db="EMBL/GenBank/DDBJ databases">
        <authorList>
            <person name="Fulton L."/>
            <person name="Clifton S."/>
            <person name="Fulton B."/>
            <person name="Xu J."/>
            <person name="Minx P."/>
            <person name="Pepin K.H."/>
            <person name="Johnson M."/>
            <person name="Thiruvilangam P."/>
            <person name="Bhonagiri V."/>
            <person name="Nash W.E."/>
            <person name="Mardis E.R."/>
            <person name="Wilson R.K."/>
        </authorList>
    </citation>
    <scope>NUCLEOTIDE SEQUENCE [LARGE SCALE GENOMIC DNA]</scope>
    <source>
        <strain evidence="1 2">ATCC 29799</strain>
    </source>
</reference>
<comment type="caution">
    <text evidence="1">The sequence shown here is derived from an EMBL/GenBank/DDBJ whole genome shotgun (WGS) entry which is preliminary data.</text>
</comment>
<protein>
    <submittedName>
        <fullName evidence="1">Uncharacterized protein</fullName>
    </submittedName>
</protein>